<reference evidence="10" key="3">
    <citation type="journal article" date="2014" name="Nature">
        <title>Elephant shark genome provides unique insights into gnathostome evolution.</title>
        <authorList>
            <consortium name="International Elephant Shark Genome Sequencing Consortium"/>
            <person name="Venkatesh B."/>
            <person name="Lee A.P."/>
            <person name="Ravi V."/>
            <person name="Maurya A.K."/>
            <person name="Lian M.M."/>
            <person name="Swann J.B."/>
            <person name="Ohta Y."/>
            <person name="Flajnik M.F."/>
            <person name="Sutoh Y."/>
            <person name="Kasahara M."/>
            <person name="Hoon S."/>
            <person name="Gangu V."/>
            <person name="Roy S.W."/>
            <person name="Irimia M."/>
            <person name="Korzh V."/>
            <person name="Kondrychyn I."/>
            <person name="Lim Z.W."/>
            <person name="Tay B.H."/>
            <person name="Tohari S."/>
            <person name="Kong K.W."/>
            <person name="Ho S."/>
            <person name="Lorente-Galdos B."/>
            <person name="Quilez J."/>
            <person name="Marques-Bonet T."/>
            <person name="Raney B.J."/>
            <person name="Ingham P.W."/>
            <person name="Tay A."/>
            <person name="Hillier L.W."/>
            <person name="Minx P."/>
            <person name="Boehm T."/>
            <person name="Wilson R.K."/>
            <person name="Brenner S."/>
            <person name="Warren W.C."/>
        </authorList>
    </citation>
    <scope>NUCLEOTIDE SEQUENCE [LARGE SCALE GENOMIC DNA]</scope>
</reference>
<dbReference type="PROSITE" id="PS50004">
    <property type="entry name" value="C2"/>
    <property type="match status" value="1"/>
</dbReference>
<dbReference type="SMART" id="SM00149">
    <property type="entry name" value="PLCYc"/>
    <property type="match status" value="1"/>
</dbReference>
<evidence type="ECO:0000313" key="10">
    <source>
        <dbReference type="Proteomes" id="UP000314986"/>
    </source>
</evidence>
<dbReference type="Gene3D" id="3.20.20.190">
    <property type="entry name" value="Phosphatidylinositol (PI) phosphodiesterase"/>
    <property type="match status" value="1"/>
</dbReference>
<dbReference type="GO" id="GO:0005737">
    <property type="term" value="C:cytoplasm"/>
    <property type="evidence" value="ECO:0007669"/>
    <property type="project" value="UniProtKB-SubCell"/>
</dbReference>
<dbReference type="Pfam" id="PF00388">
    <property type="entry name" value="PI-PLC-X"/>
    <property type="match status" value="1"/>
</dbReference>
<dbReference type="AlphaFoldDB" id="A0A4W3ITN6"/>
<keyword evidence="4" id="KW-0807">Transducer</keyword>
<reference evidence="9" key="4">
    <citation type="submission" date="2025-08" db="UniProtKB">
        <authorList>
            <consortium name="Ensembl"/>
        </authorList>
    </citation>
    <scope>IDENTIFICATION</scope>
</reference>
<evidence type="ECO:0000256" key="3">
    <source>
        <dbReference type="ARBA" id="ARBA00022553"/>
    </source>
</evidence>
<dbReference type="InterPro" id="IPR035892">
    <property type="entry name" value="C2_domain_sf"/>
</dbReference>
<evidence type="ECO:0000256" key="2">
    <source>
        <dbReference type="ARBA" id="ARBA00022490"/>
    </source>
</evidence>
<dbReference type="GO" id="GO:0046488">
    <property type="term" value="P:phosphatidylinositol metabolic process"/>
    <property type="evidence" value="ECO:0007669"/>
    <property type="project" value="TreeGrafter"/>
</dbReference>
<dbReference type="Gene3D" id="2.60.40.150">
    <property type="entry name" value="C2 domain"/>
    <property type="match status" value="1"/>
</dbReference>
<comment type="subcellular location">
    <subcellularLocation>
        <location evidence="1">Cytoplasm</location>
    </subcellularLocation>
</comment>
<dbReference type="SUPFAM" id="SSF51695">
    <property type="entry name" value="PLC-like phosphodiesterases"/>
    <property type="match status" value="1"/>
</dbReference>
<dbReference type="PROSITE" id="PS50007">
    <property type="entry name" value="PIPLC_X_DOMAIN"/>
    <property type="match status" value="1"/>
</dbReference>
<dbReference type="GeneID" id="103182893"/>
<dbReference type="SUPFAM" id="SSF49562">
    <property type="entry name" value="C2 domain (Calcium/lipid-binding domain, CaLB)"/>
    <property type="match status" value="1"/>
</dbReference>
<dbReference type="FunFam" id="2.60.40.150:FF:000017">
    <property type="entry name" value="Phosphoinositide phospholipase C"/>
    <property type="match status" value="1"/>
</dbReference>
<dbReference type="KEGG" id="cmk:103182893"/>
<evidence type="ECO:0000256" key="1">
    <source>
        <dbReference type="ARBA" id="ARBA00004496"/>
    </source>
</evidence>
<dbReference type="STRING" id="7868.ENSCMIP00000029663"/>
<evidence type="ECO:0000256" key="5">
    <source>
        <dbReference type="RuleBase" id="RU361133"/>
    </source>
</evidence>
<dbReference type="SMART" id="SM00239">
    <property type="entry name" value="C2"/>
    <property type="match status" value="1"/>
</dbReference>
<keyword evidence="2" id="KW-0963">Cytoplasm</keyword>
<dbReference type="FunFam" id="1.10.238.10:FF:000005">
    <property type="entry name" value="Phosphoinositide phospholipase C"/>
    <property type="match status" value="1"/>
</dbReference>
<feature type="region of interest" description="Disordered" evidence="6">
    <location>
        <begin position="1081"/>
        <end position="1104"/>
    </location>
</feature>
<dbReference type="CDD" id="cd13364">
    <property type="entry name" value="PH_PLC_eta"/>
    <property type="match status" value="1"/>
</dbReference>
<dbReference type="OrthoDB" id="269822at2759"/>
<reference evidence="10" key="1">
    <citation type="journal article" date="2006" name="Science">
        <title>Ancient noncoding elements conserved in the human genome.</title>
        <authorList>
            <person name="Venkatesh B."/>
            <person name="Kirkness E.F."/>
            <person name="Loh Y.H."/>
            <person name="Halpern A.L."/>
            <person name="Lee A.P."/>
            <person name="Johnson J."/>
            <person name="Dandona N."/>
            <person name="Viswanathan L.D."/>
            <person name="Tay A."/>
            <person name="Venter J.C."/>
            <person name="Strausberg R.L."/>
            <person name="Brenner S."/>
        </authorList>
    </citation>
    <scope>NUCLEOTIDE SEQUENCE [LARGE SCALE GENOMIC DNA]</scope>
</reference>
<dbReference type="PANTHER" id="PTHR10336">
    <property type="entry name" value="PHOSPHOINOSITIDE-SPECIFIC PHOSPHOLIPASE C FAMILY PROTEIN"/>
    <property type="match status" value="1"/>
</dbReference>
<dbReference type="GO" id="GO:0007214">
    <property type="term" value="P:gamma-aminobutyric acid signaling pathway"/>
    <property type="evidence" value="ECO:0007669"/>
    <property type="project" value="TreeGrafter"/>
</dbReference>
<dbReference type="PANTHER" id="PTHR10336:SF102">
    <property type="entry name" value="INACTIVE PHOSPHOLIPASE C-LIKE PROTEIN 1"/>
    <property type="match status" value="1"/>
</dbReference>
<accession>A0A4W3ITN6</accession>
<dbReference type="PRINTS" id="PR00390">
    <property type="entry name" value="PHPHLIPASEC"/>
</dbReference>
<dbReference type="GO" id="GO:0032228">
    <property type="term" value="P:regulation of synaptic transmission, GABAergic"/>
    <property type="evidence" value="ECO:0007669"/>
    <property type="project" value="TreeGrafter"/>
</dbReference>
<name>A0A4W3ITN6_CALMI</name>
<keyword evidence="5" id="KW-0378">Hydrolase</keyword>
<dbReference type="InterPro" id="IPR001711">
    <property type="entry name" value="PLipase_C_Pinositol-sp_Y"/>
</dbReference>
<dbReference type="CDD" id="cd00275">
    <property type="entry name" value="C2_PLC_like"/>
    <property type="match status" value="1"/>
</dbReference>
<dbReference type="Proteomes" id="UP000314986">
    <property type="component" value="Unassembled WGS sequence"/>
</dbReference>
<dbReference type="InterPro" id="IPR001849">
    <property type="entry name" value="PH_domain"/>
</dbReference>
<dbReference type="SUPFAM" id="SSF47473">
    <property type="entry name" value="EF-hand"/>
    <property type="match status" value="1"/>
</dbReference>
<dbReference type="CDD" id="cd16222">
    <property type="entry name" value="EFh_PRIP1"/>
    <property type="match status" value="1"/>
</dbReference>
<keyword evidence="3" id="KW-0597">Phosphoprotein</keyword>
<dbReference type="Pfam" id="PF16457">
    <property type="entry name" value="PH_12"/>
    <property type="match status" value="1"/>
</dbReference>
<dbReference type="SMART" id="SM00148">
    <property type="entry name" value="PLCXc"/>
    <property type="match status" value="1"/>
</dbReference>
<evidence type="ECO:0000259" key="7">
    <source>
        <dbReference type="PROSITE" id="PS50004"/>
    </source>
</evidence>
<dbReference type="GO" id="GO:0051209">
    <property type="term" value="P:release of sequestered calcium ion into cytosol"/>
    <property type="evidence" value="ECO:0007669"/>
    <property type="project" value="TreeGrafter"/>
</dbReference>
<dbReference type="EC" id="3.1.4.11" evidence="5"/>
<keyword evidence="10" id="KW-1185">Reference proteome</keyword>
<evidence type="ECO:0000256" key="4">
    <source>
        <dbReference type="ARBA" id="ARBA00023224"/>
    </source>
</evidence>
<dbReference type="InterPro" id="IPR000909">
    <property type="entry name" value="PLipase_C_PInositol-sp_X_dom"/>
</dbReference>
<dbReference type="SUPFAM" id="SSF50729">
    <property type="entry name" value="PH domain-like"/>
    <property type="match status" value="1"/>
</dbReference>
<dbReference type="GO" id="GO:0048015">
    <property type="term" value="P:phosphatidylinositol-mediated signaling"/>
    <property type="evidence" value="ECO:0007669"/>
    <property type="project" value="TreeGrafter"/>
</dbReference>
<protein>
    <recommendedName>
        <fullName evidence="5">Phosphoinositide phospholipase C</fullName>
        <ecNumber evidence="5">3.1.4.11</ecNumber>
    </recommendedName>
</protein>
<dbReference type="Pfam" id="PF00387">
    <property type="entry name" value="PI-PLC-Y"/>
    <property type="match status" value="1"/>
</dbReference>
<dbReference type="InterPro" id="IPR015359">
    <property type="entry name" value="PLC_EF-hand-like"/>
</dbReference>
<dbReference type="RefSeq" id="XP_007898261.1">
    <property type="nucleotide sequence ID" value="XM_007900070.2"/>
</dbReference>
<dbReference type="PROSITE" id="PS50008">
    <property type="entry name" value="PIPLC_Y_DOMAIN"/>
    <property type="match status" value="1"/>
</dbReference>
<feature type="region of interest" description="Disordered" evidence="6">
    <location>
        <begin position="1"/>
        <end position="41"/>
    </location>
</feature>
<dbReference type="InterPro" id="IPR017946">
    <property type="entry name" value="PLC-like_Pdiesterase_TIM-brl"/>
</dbReference>
<keyword evidence="5" id="KW-0442">Lipid degradation</keyword>
<feature type="region of interest" description="Disordered" evidence="6">
    <location>
        <begin position="78"/>
        <end position="112"/>
    </location>
</feature>
<dbReference type="FunFam" id="3.20.20.190:FF:000001">
    <property type="entry name" value="Phosphoinositide phospholipase C"/>
    <property type="match status" value="1"/>
</dbReference>
<dbReference type="GO" id="GO:0004435">
    <property type="term" value="F:phosphatidylinositol-4,5-bisphosphate phospholipase C activity"/>
    <property type="evidence" value="ECO:0007669"/>
    <property type="project" value="UniProtKB-EC"/>
</dbReference>
<gene>
    <name evidence="9" type="primary">plcl1</name>
</gene>
<dbReference type="Gene3D" id="2.30.29.30">
    <property type="entry name" value="Pleckstrin-homology domain (PH domain)/Phosphotyrosine-binding domain (PTB)"/>
    <property type="match status" value="1"/>
</dbReference>
<evidence type="ECO:0000313" key="9">
    <source>
        <dbReference type="Ensembl" id="ENSCMIP00000029663.1"/>
    </source>
</evidence>
<dbReference type="OMA" id="FLWVYTH"/>
<dbReference type="InterPro" id="IPR011992">
    <property type="entry name" value="EF-hand-dom_pair"/>
</dbReference>
<dbReference type="Pfam" id="PF00168">
    <property type="entry name" value="C2"/>
    <property type="match status" value="1"/>
</dbReference>
<reference evidence="10" key="2">
    <citation type="journal article" date="2007" name="PLoS Biol.">
        <title>Survey sequencing and comparative analysis of the elephant shark (Callorhinchus milii) genome.</title>
        <authorList>
            <person name="Venkatesh B."/>
            <person name="Kirkness E.F."/>
            <person name="Loh Y.H."/>
            <person name="Halpern A.L."/>
            <person name="Lee A.P."/>
            <person name="Johnson J."/>
            <person name="Dandona N."/>
            <person name="Viswanathan L.D."/>
            <person name="Tay A."/>
            <person name="Venter J.C."/>
            <person name="Strausberg R.L."/>
            <person name="Brenner S."/>
        </authorList>
    </citation>
    <scope>NUCLEOTIDE SEQUENCE [LARGE SCALE GENOMIC DNA]</scope>
</reference>
<evidence type="ECO:0000256" key="6">
    <source>
        <dbReference type="SAM" id="MobiDB-lite"/>
    </source>
</evidence>
<evidence type="ECO:0000259" key="8">
    <source>
        <dbReference type="PROSITE" id="PS50008"/>
    </source>
</evidence>
<dbReference type="InterPro" id="IPR001192">
    <property type="entry name" value="PI-PLC_fam"/>
</dbReference>
<dbReference type="Pfam" id="PF09279">
    <property type="entry name" value="EF-hand_like"/>
    <property type="match status" value="1"/>
</dbReference>
<dbReference type="InterPro" id="IPR011993">
    <property type="entry name" value="PH-like_dom_sf"/>
</dbReference>
<proteinExistence type="predicted"/>
<dbReference type="GeneTree" id="ENSGT00940000158407"/>
<keyword evidence="5" id="KW-0443">Lipid metabolism</keyword>
<organism evidence="9 10">
    <name type="scientific">Callorhinchus milii</name>
    <name type="common">Ghost shark</name>
    <dbReference type="NCBI Taxonomy" id="7868"/>
    <lineage>
        <taxon>Eukaryota</taxon>
        <taxon>Metazoa</taxon>
        <taxon>Chordata</taxon>
        <taxon>Craniata</taxon>
        <taxon>Vertebrata</taxon>
        <taxon>Chondrichthyes</taxon>
        <taxon>Holocephali</taxon>
        <taxon>Chimaeriformes</taxon>
        <taxon>Callorhinchidae</taxon>
        <taxon>Callorhinchus</taxon>
    </lineage>
</organism>
<dbReference type="CTD" id="5334"/>
<dbReference type="Gene3D" id="1.10.238.10">
    <property type="entry name" value="EF-hand"/>
    <property type="match status" value="1"/>
</dbReference>
<dbReference type="InParanoid" id="A0A4W3ITN6"/>
<dbReference type="FunFam" id="2.30.29.30:FF:000025">
    <property type="entry name" value="Phosphoinositide phospholipase C"/>
    <property type="match status" value="1"/>
</dbReference>
<comment type="catalytic activity">
    <reaction evidence="5">
        <text>a 1,2-diacyl-sn-glycero-3-phospho-(1D-myo-inositol-4,5-bisphosphate) + H2O = 1D-myo-inositol 1,4,5-trisphosphate + a 1,2-diacyl-sn-glycerol + H(+)</text>
        <dbReference type="Rhea" id="RHEA:33179"/>
        <dbReference type="ChEBI" id="CHEBI:15377"/>
        <dbReference type="ChEBI" id="CHEBI:15378"/>
        <dbReference type="ChEBI" id="CHEBI:17815"/>
        <dbReference type="ChEBI" id="CHEBI:58456"/>
        <dbReference type="ChEBI" id="CHEBI:203600"/>
        <dbReference type="EC" id="3.1.4.11"/>
    </reaction>
</comment>
<feature type="domain" description="PI-PLC Y-box" evidence="8">
    <location>
        <begin position="595"/>
        <end position="711"/>
    </location>
</feature>
<feature type="domain" description="C2" evidence="7">
    <location>
        <begin position="711"/>
        <end position="840"/>
    </location>
</feature>
<dbReference type="GO" id="GO:0016042">
    <property type="term" value="P:lipid catabolic process"/>
    <property type="evidence" value="ECO:0007669"/>
    <property type="project" value="UniProtKB-KW"/>
</dbReference>
<sequence length="1104" mass="124325">MHKMAEGPKVNELSGVSEFSANNAGEQKERGGGGGGGGSLEVTAGVSAAAAAAAAATAGSHRALSGSFLTEDSEAALTEASRSTGRRSSIIKDATRQKTERKKTVSFSSMPSEKKISKSSDCLSFMQAGCELKKIRSNSRLYHRFFMLDIDFQALRWEPSKKDPEKAKINVSSIKEIWVGKNTEIFRSCAFVDQISEECAFSIIHGDNYQSLDLVAYSTEVANIWITGIRYLISHSNPSVDLAKDQNTLRQKWLTAQFQEADADGFGIMLEDTAVALIKKLNPAMKETKIRNKFKELQKGKEKLINRVTEEEFCDAYSDLCTRPEVYYLLVQISNNKEFIGAKDLMLFLETEQGMTQVTEEMCLDIIQRYEPSLEGQISNQLGIDGFTQFLISPECDIFDPEHNKVCQDMTQPLSHYYISSSHNTYLTEGQYRGPANLQGFIRALTLGFRSIELNVYNGPDNEPIICNRNAMSNALTFRNVIEVISKYAFMFSEYPLILSLGNHCSVEQQRVMVQHMKKILGNKIFTEHPNSSQTYLPSPEKVKRKIILKGRVMPPHSESSDGYLTNDDEETYVTQKLTDNSHSDNRLIRLCKELSDLITLCQCIHFTDFNTSMKNQKYWHMCNFNETMASKLANEFPEEFVNHNKKFLSRVYPSAMRIDSGNMNPQEFWNCGCQIVSMNCQTPGPMMDLNIGWFQQNGRCGYVLRPSIMREEVSYFSANIKGMVPGVLPQTLHLKIISGQNFPKPKGAGAKGDVIDPYVCVEIHGIPTDCAELRTRTVHQNGDNPMFDASLEFEINLPELVQVRFVVLDDDYIGDEFIGQYTIPYECLQPGYRHVPLLSFTGELIEYATLFIHVAITNQRGCGKSHKRRLSVRKVKKEREYTILKTTGIKAIDDFFKSASNPLQEAADIRENMQNAVVSFKEACGLSPISNLKQCIKSFSPRLLNSDNIPIVQLTKKEQYPFLETQGTIPEAQKKVLMSYDLMIQESKYLIEMADTIYDKINQSKKTGLEFHEDLTKLGSKEGLKGRKLNKAFESFAWNMTILKGQGDLLKNAKIEALENMKQIHTVCLSCGLVGSGRTELKAKQNSEATKEKETGEENGKLK</sequence>
<dbReference type="InterPro" id="IPR000008">
    <property type="entry name" value="C2_dom"/>
</dbReference>
<dbReference type="Ensembl" id="ENSCMIT00000030129.1">
    <property type="protein sequence ID" value="ENSCMIP00000029663.1"/>
    <property type="gene ID" value="ENSCMIG00000012806.1"/>
</dbReference>
<reference evidence="9" key="5">
    <citation type="submission" date="2025-09" db="UniProtKB">
        <authorList>
            <consortium name="Ensembl"/>
        </authorList>
    </citation>
    <scope>IDENTIFICATION</scope>
</reference>